<keyword evidence="2" id="KW-0560">Oxidoreductase</keyword>
<evidence type="ECO:0000313" key="2">
    <source>
        <dbReference type="EMBL" id="SDX61826.1"/>
    </source>
</evidence>
<dbReference type="Gene3D" id="1.20.1290.10">
    <property type="entry name" value="AhpD-like"/>
    <property type="match status" value="1"/>
</dbReference>
<dbReference type="InterPro" id="IPR029032">
    <property type="entry name" value="AhpD-like"/>
</dbReference>
<proteinExistence type="predicted"/>
<dbReference type="InterPro" id="IPR003779">
    <property type="entry name" value="CMD-like"/>
</dbReference>
<keyword evidence="2" id="KW-0575">Peroxidase</keyword>
<dbReference type="STRING" id="589385.SAMN05421504_103272"/>
<dbReference type="InterPro" id="IPR004675">
    <property type="entry name" value="AhpD_core"/>
</dbReference>
<evidence type="ECO:0000259" key="1">
    <source>
        <dbReference type="Pfam" id="PF02627"/>
    </source>
</evidence>
<accession>A0A1H3D651</accession>
<evidence type="ECO:0000313" key="3">
    <source>
        <dbReference type="Proteomes" id="UP000199515"/>
    </source>
</evidence>
<reference evidence="2 3" key="1">
    <citation type="submission" date="2016-10" db="EMBL/GenBank/DDBJ databases">
        <authorList>
            <person name="de Groot N.N."/>
        </authorList>
    </citation>
    <scope>NUCLEOTIDE SEQUENCE [LARGE SCALE GENOMIC DNA]</scope>
    <source>
        <strain evidence="2 3">CPCC 202699</strain>
    </source>
</reference>
<dbReference type="Pfam" id="PF02627">
    <property type="entry name" value="CMD"/>
    <property type="match status" value="1"/>
</dbReference>
<dbReference type="RefSeq" id="WP_091289372.1">
    <property type="nucleotide sequence ID" value="NZ_FNON01000003.1"/>
</dbReference>
<dbReference type="NCBIfam" id="TIGR00778">
    <property type="entry name" value="ahpD_dom"/>
    <property type="match status" value="1"/>
</dbReference>
<dbReference type="GO" id="GO:0051920">
    <property type="term" value="F:peroxiredoxin activity"/>
    <property type="evidence" value="ECO:0007669"/>
    <property type="project" value="InterPro"/>
</dbReference>
<dbReference type="Proteomes" id="UP000199515">
    <property type="component" value="Unassembled WGS sequence"/>
</dbReference>
<protein>
    <submittedName>
        <fullName evidence="2">Alkylhydroperoxidase AhpD family core domain-containing protein</fullName>
    </submittedName>
</protein>
<sequence>MAPTPIRLALRGALREVRYVTAVPPRRAAGLVGEVYRQVERDFGMLAPPIALHSPAPEVLAASWTILRESLVAGGLASRADKEVVASAVSRANTCPYCVEVHGMALGSLGRAEDAAAISGDQEIGDPSTRALAEWARGGDGSVAPELLPELIGVAVTFHYLNRMVNVFLGPSPLPAAVPASARRVARAVLGQFLKPSDASPGASLVLLPDAPPPGDLDWAKGNETIEAAFTRATAAVDAAARESVPARVREVVQRELAFWPGTSAALSASWVEPAIAGLPLSERAAARLALLTAIASYQVDESVVGTFRRYQPSDGALVELVAWASLSAARSLGKRLLHDVKSSERTEK</sequence>
<name>A0A1H3D651_9PSEU</name>
<dbReference type="SUPFAM" id="SSF69118">
    <property type="entry name" value="AhpD-like"/>
    <property type="match status" value="1"/>
</dbReference>
<dbReference type="OrthoDB" id="3342615at2"/>
<organism evidence="2 3">
    <name type="scientific">Amycolatopsis xylanica</name>
    <dbReference type="NCBI Taxonomy" id="589385"/>
    <lineage>
        <taxon>Bacteria</taxon>
        <taxon>Bacillati</taxon>
        <taxon>Actinomycetota</taxon>
        <taxon>Actinomycetes</taxon>
        <taxon>Pseudonocardiales</taxon>
        <taxon>Pseudonocardiaceae</taxon>
        <taxon>Amycolatopsis</taxon>
    </lineage>
</organism>
<feature type="domain" description="Carboxymuconolactone decarboxylase-like" evidence="1">
    <location>
        <begin position="60"/>
        <end position="117"/>
    </location>
</feature>
<gene>
    <name evidence="2" type="ORF">SAMN05421504_103272</name>
</gene>
<keyword evidence="3" id="KW-1185">Reference proteome</keyword>
<dbReference type="EMBL" id="FNON01000003">
    <property type="protein sequence ID" value="SDX61826.1"/>
    <property type="molecule type" value="Genomic_DNA"/>
</dbReference>
<dbReference type="AlphaFoldDB" id="A0A1H3D651"/>